<dbReference type="Pfam" id="PF14497">
    <property type="entry name" value="GST_C_3"/>
    <property type="match status" value="1"/>
</dbReference>
<protein>
    <recommendedName>
        <fullName evidence="4">GST N-terminal domain-containing protein</fullName>
    </recommendedName>
</protein>
<organism evidence="3">
    <name type="scientific">marine metagenome</name>
    <dbReference type="NCBI Taxonomy" id="408172"/>
    <lineage>
        <taxon>unclassified sequences</taxon>
        <taxon>metagenomes</taxon>
        <taxon>ecological metagenomes</taxon>
    </lineage>
</organism>
<dbReference type="InterPro" id="IPR004045">
    <property type="entry name" value="Glutathione_S-Trfase_N"/>
</dbReference>
<dbReference type="InterPro" id="IPR004046">
    <property type="entry name" value="GST_C"/>
</dbReference>
<evidence type="ECO:0000259" key="2">
    <source>
        <dbReference type="PROSITE" id="PS50405"/>
    </source>
</evidence>
<sequence length="238" mass="27297">MDAKIELAYFPIIGRGQQILILCAEHSIEVKFLIAKPFGDDFDKDTQAPFGTLPWMKDNNNGVILNDSFAIIQYLVNRYDGPARPRSEIEFANTNNMWAWVQDYYSFVLSPFHDIITEHKEPFWRNLRLTDTQTDGGIEKGVSKLKTLHEKRINYLESTLQNMHSPEFLSGEGFTYADIFLYTCVRATQKCGGFQILRDACGGDPFRDQKNILAICERVENRPNVKKCVGDKFENAPI</sequence>
<dbReference type="PANTHER" id="PTHR44051">
    <property type="entry name" value="GLUTATHIONE S-TRANSFERASE-RELATED"/>
    <property type="match status" value="1"/>
</dbReference>
<dbReference type="CDD" id="cd00570">
    <property type="entry name" value="GST_N_family"/>
    <property type="match status" value="1"/>
</dbReference>
<dbReference type="SUPFAM" id="SSF47616">
    <property type="entry name" value="GST C-terminal domain-like"/>
    <property type="match status" value="1"/>
</dbReference>
<name>A0A382TFE7_9ZZZZ</name>
<evidence type="ECO:0000259" key="1">
    <source>
        <dbReference type="PROSITE" id="PS50404"/>
    </source>
</evidence>
<dbReference type="Pfam" id="PF13417">
    <property type="entry name" value="GST_N_3"/>
    <property type="match status" value="1"/>
</dbReference>
<dbReference type="PROSITE" id="PS50404">
    <property type="entry name" value="GST_NTER"/>
    <property type="match status" value="1"/>
</dbReference>
<dbReference type="AlphaFoldDB" id="A0A382TFE7"/>
<reference evidence="3" key="1">
    <citation type="submission" date="2018-05" db="EMBL/GenBank/DDBJ databases">
        <authorList>
            <person name="Lanie J.A."/>
            <person name="Ng W.-L."/>
            <person name="Kazmierczak K.M."/>
            <person name="Andrzejewski T.M."/>
            <person name="Davidsen T.M."/>
            <person name="Wayne K.J."/>
            <person name="Tettelin H."/>
            <person name="Glass J.I."/>
            <person name="Rusch D."/>
            <person name="Podicherti R."/>
            <person name="Tsui H.-C.T."/>
            <person name="Winkler M.E."/>
        </authorList>
    </citation>
    <scope>NUCLEOTIDE SEQUENCE</scope>
</reference>
<dbReference type="PROSITE" id="PS50405">
    <property type="entry name" value="GST_CTER"/>
    <property type="match status" value="1"/>
</dbReference>
<accession>A0A382TFE7</accession>
<feature type="domain" description="GST C-terminal" evidence="2">
    <location>
        <begin position="94"/>
        <end position="238"/>
    </location>
</feature>
<proteinExistence type="predicted"/>
<dbReference type="InterPro" id="IPR010987">
    <property type="entry name" value="Glutathione-S-Trfase_C-like"/>
</dbReference>
<dbReference type="InterPro" id="IPR036282">
    <property type="entry name" value="Glutathione-S-Trfase_C_sf"/>
</dbReference>
<dbReference type="Gene3D" id="1.20.1050.130">
    <property type="match status" value="1"/>
</dbReference>
<dbReference type="EMBL" id="UINC01136174">
    <property type="protein sequence ID" value="SVD20776.1"/>
    <property type="molecule type" value="Genomic_DNA"/>
</dbReference>
<evidence type="ECO:0008006" key="4">
    <source>
        <dbReference type="Google" id="ProtNLM"/>
    </source>
</evidence>
<dbReference type="InterPro" id="IPR036249">
    <property type="entry name" value="Thioredoxin-like_sf"/>
</dbReference>
<evidence type="ECO:0000313" key="3">
    <source>
        <dbReference type="EMBL" id="SVD20776.1"/>
    </source>
</evidence>
<dbReference type="SUPFAM" id="SSF52833">
    <property type="entry name" value="Thioredoxin-like"/>
    <property type="match status" value="1"/>
</dbReference>
<gene>
    <name evidence="3" type="ORF">METZ01_LOCUS373630</name>
</gene>
<feature type="domain" description="GST N-terminal" evidence="1">
    <location>
        <begin position="3"/>
        <end position="83"/>
    </location>
</feature>
<dbReference type="PANTHER" id="PTHR44051:SF8">
    <property type="entry name" value="GLUTATHIONE S-TRANSFERASE GSTA"/>
    <property type="match status" value="1"/>
</dbReference>